<reference evidence="14" key="1">
    <citation type="submission" date="2021-02" db="EMBL/GenBank/DDBJ databases">
        <authorList>
            <person name="Nowell W R."/>
        </authorList>
    </citation>
    <scope>NUCLEOTIDE SEQUENCE</scope>
</reference>
<dbReference type="Pfam" id="PF15911">
    <property type="entry name" value="Beta-prop_WDR19_2nd"/>
    <property type="match status" value="1"/>
</dbReference>
<dbReference type="InterPro" id="IPR057855">
    <property type="entry name" value="Beta-prop_WDR19_1st"/>
</dbReference>
<evidence type="ECO:0000259" key="13">
    <source>
        <dbReference type="Pfam" id="PF24762"/>
    </source>
</evidence>
<keyword evidence="9" id="KW-0966">Cell projection</keyword>
<evidence type="ECO:0000256" key="7">
    <source>
        <dbReference type="ARBA" id="ARBA00023069"/>
    </source>
</evidence>
<dbReference type="Proteomes" id="UP000663829">
    <property type="component" value="Unassembled WGS sequence"/>
</dbReference>
<keyword evidence="5" id="KW-0970">Cilium biogenesis/degradation</keyword>
<dbReference type="Pfam" id="PF23145">
    <property type="entry name" value="Zf_2nd_IFT121"/>
    <property type="match status" value="1"/>
</dbReference>
<evidence type="ECO:0000313" key="15">
    <source>
        <dbReference type="EMBL" id="CAF3540143.1"/>
    </source>
</evidence>
<dbReference type="Proteomes" id="UP000681722">
    <property type="component" value="Unassembled WGS sequence"/>
</dbReference>
<feature type="domain" description="WDR19 first beta-propeller" evidence="12">
    <location>
        <begin position="16"/>
        <end position="338"/>
    </location>
</feature>
<keyword evidence="6" id="KW-0802">TPR repeat</keyword>
<protein>
    <recommendedName>
        <fullName evidence="17">WD repeat-containing protein 19</fullName>
    </recommendedName>
</protein>
<dbReference type="SMART" id="SM00320">
    <property type="entry name" value="WD40"/>
    <property type="match status" value="5"/>
</dbReference>
<dbReference type="GO" id="GO:0060271">
    <property type="term" value="P:cilium assembly"/>
    <property type="evidence" value="ECO:0007669"/>
    <property type="project" value="TreeGrafter"/>
</dbReference>
<dbReference type="EMBL" id="CAJNOQ010000120">
    <property type="protein sequence ID" value="CAF0759460.1"/>
    <property type="molecule type" value="Genomic_DNA"/>
</dbReference>
<evidence type="ECO:0000259" key="11">
    <source>
        <dbReference type="Pfam" id="PF23145"/>
    </source>
</evidence>
<dbReference type="SUPFAM" id="SSF69322">
    <property type="entry name" value="Tricorn protease domain 2"/>
    <property type="match status" value="1"/>
</dbReference>
<evidence type="ECO:0000313" key="14">
    <source>
        <dbReference type="EMBL" id="CAF0759460.1"/>
    </source>
</evidence>
<dbReference type="Pfam" id="PF23389">
    <property type="entry name" value="Beta-prop_WDR19_1st"/>
    <property type="match status" value="1"/>
</dbReference>
<dbReference type="InterPro" id="IPR015943">
    <property type="entry name" value="WD40/YVTN_repeat-like_dom_sf"/>
</dbReference>
<dbReference type="Gene3D" id="2.130.10.10">
    <property type="entry name" value="YVTN repeat-like/Quinoprotein amine dehydrogenase"/>
    <property type="match status" value="2"/>
</dbReference>
<dbReference type="InterPro" id="IPR056170">
    <property type="entry name" value="Znf_IFT121-like"/>
</dbReference>
<feature type="domain" description="WDR19 WD40 repeat" evidence="10">
    <location>
        <begin position="358"/>
        <end position="636"/>
    </location>
</feature>
<dbReference type="PANTHER" id="PTHR14920:SF0">
    <property type="entry name" value="WD REPEAT DOMAIN 19"/>
    <property type="match status" value="1"/>
</dbReference>
<dbReference type="Gene3D" id="1.25.40.470">
    <property type="match status" value="2"/>
</dbReference>
<dbReference type="PANTHER" id="PTHR14920">
    <property type="entry name" value="OSMOTIC AVOIDANCE ABNORMAL PROTEIN 1/WD REPEAT MEMBRANE PROTEIN"/>
    <property type="match status" value="1"/>
</dbReference>
<evidence type="ECO:0000256" key="5">
    <source>
        <dbReference type="ARBA" id="ARBA00022794"/>
    </source>
</evidence>
<dbReference type="FunFam" id="2.130.10.10:FF:000242">
    <property type="entry name" value="WD repeat domain 19, isoform CRA_a"/>
    <property type="match status" value="1"/>
</dbReference>
<feature type="domain" description="IF140/IFT172/WDR19 TPR" evidence="13">
    <location>
        <begin position="817"/>
        <end position="1138"/>
    </location>
</feature>
<keyword evidence="7" id="KW-0969">Cilium</keyword>
<evidence type="ECO:0000256" key="8">
    <source>
        <dbReference type="ARBA" id="ARBA00023212"/>
    </source>
</evidence>
<dbReference type="GO" id="GO:0005929">
    <property type="term" value="C:cilium"/>
    <property type="evidence" value="ECO:0007669"/>
    <property type="project" value="TreeGrafter"/>
</dbReference>
<feature type="domain" description="IFT121-like zinc finger" evidence="11">
    <location>
        <begin position="1285"/>
        <end position="1331"/>
    </location>
</feature>
<dbReference type="OrthoDB" id="10250638at2759"/>
<name>A0A813PVA0_9BILA</name>
<dbReference type="GO" id="GO:0035721">
    <property type="term" value="P:intraciliary retrograde transport"/>
    <property type="evidence" value="ECO:0007669"/>
    <property type="project" value="InterPro"/>
</dbReference>
<evidence type="ECO:0000313" key="16">
    <source>
        <dbReference type="Proteomes" id="UP000663829"/>
    </source>
</evidence>
<keyword evidence="2" id="KW-0963">Cytoplasm</keyword>
<accession>A0A813PVA0</accession>
<evidence type="ECO:0000259" key="10">
    <source>
        <dbReference type="Pfam" id="PF15911"/>
    </source>
</evidence>
<dbReference type="InterPro" id="IPR040379">
    <property type="entry name" value="WDR19/dyf-2"/>
</dbReference>
<evidence type="ECO:0000256" key="2">
    <source>
        <dbReference type="ARBA" id="ARBA00022490"/>
    </source>
</evidence>
<evidence type="ECO:0000256" key="6">
    <source>
        <dbReference type="ARBA" id="ARBA00022803"/>
    </source>
</evidence>
<evidence type="ECO:0000256" key="3">
    <source>
        <dbReference type="ARBA" id="ARBA00022574"/>
    </source>
</evidence>
<dbReference type="GO" id="GO:0030991">
    <property type="term" value="C:intraciliary transport particle A"/>
    <property type="evidence" value="ECO:0007669"/>
    <property type="project" value="TreeGrafter"/>
</dbReference>
<evidence type="ECO:0000259" key="12">
    <source>
        <dbReference type="Pfam" id="PF23389"/>
    </source>
</evidence>
<gene>
    <name evidence="14" type="ORF">GPM918_LOCUS1301</name>
    <name evidence="15" type="ORF">SRO942_LOCUS1301</name>
</gene>
<keyword evidence="4" id="KW-0677">Repeat</keyword>
<evidence type="ECO:0000256" key="4">
    <source>
        <dbReference type="ARBA" id="ARBA00022737"/>
    </source>
</evidence>
<keyword evidence="8" id="KW-0206">Cytoskeleton</keyword>
<organism evidence="14 16">
    <name type="scientific">Didymodactylos carnosus</name>
    <dbReference type="NCBI Taxonomy" id="1234261"/>
    <lineage>
        <taxon>Eukaryota</taxon>
        <taxon>Metazoa</taxon>
        <taxon>Spiralia</taxon>
        <taxon>Gnathifera</taxon>
        <taxon>Rotifera</taxon>
        <taxon>Eurotatoria</taxon>
        <taxon>Bdelloidea</taxon>
        <taxon>Philodinida</taxon>
        <taxon>Philodinidae</taxon>
        <taxon>Didymodactylos</taxon>
    </lineage>
</organism>
<comment type="caution">
    <text evidence="14">The sequence shown here is derived from an EMBL/GenBank/DDBJ whole genome shotgun (WGS) entry which is preliminary data.</text>
</comment>
<evidence type="ECO:0000256" key="9">
    <source>
        <dbReference type="ARBA" id="ARBA00023273"/>
    </source>
</evidence>
<dbReference type="Pfam" id="PF24762">
    <property type="entry name" value="TPR_IF140-IFT172"/>
    <property type="match status" value="2"/>
</dbReference>
<feature type="non-terminal residue" evidence="14">
    <location>
        <position position="1"/>
    </location>
</feature>
<evidence type="ECO:0000256" key="1">
    <source>
        <dbReference type="ARBA" id="ARBA00004120"/>
    </source>
</evidence>
<comment type="subcellular location">
    <subcellularLocation>
        <location evidence="1">Cytoplasm</location>
        <location evidence="1">Cytoskeleton</location>
        <location evidence="1">Cilium basal body</location>
    </subcellularLocation>
</comment>
<dbReference type="EMBL" id="CAJOBC010000120">
    <property type="protein sequence ID" value="CAF3540143.1"/>
    <property type="molecule type" value="Genomic_DNA"/>
</dbReference>
<dbReference type="SUPFAM" id="SSF82171">
    <property type="entry name" value="DPP6 N-terminal domain-like"/>
    <property type="match status" value="1"/>
</dbReference>
<dbReference type="InterPro" id="IPR039468">
    <property type="entry name" value="WDR19_WD40_rpt"/>
</dbReference>
<evidence type="ECO:0008006" key="17">
    <source>
        <dbReference type="Google" id="ProtNLM"/>
    </source>
</evidence>
<dbReference type="InterPro" id="IPR056168">
    <property type="entry name" value="TPR_IF140/IFT172/WDR19"/>
</dbReference>
<keyword evidence="16" id="KW-1185">Reference proteome</keyword>
<proteinExistence type="predicted"/>
<feature type="domain" description="IF140/IFT172/WDR19 TPR" evidence="13">
    <location>
        <begin position="666"/>
        <end position="808"/>
    </location>
</feature>
<sequence>RLFAIGSGELGERPRFAWQTGHGTHIAAVGTLDIITIRNRQGEEIAQIPLKGPCLCMVWDKDGDTLAAVSEKSNFVYLWDSNSLKTSVFDTTLKDNITVIAWSKAAPILAIGSVRGNVVIYDQSTTKKLPLLGQHSRRITTMSWSRDNLLAIGAEDNRISVMTVTGETIQRCETSDVPKELKFSEMKREQRGTYEESTVSLIIGKKSLGLWTVGDDGQLFTLNFQDKYADIVAYQWFGDGYIMIGFSAGYFIVISTYHKEIGQELHKTRDHKNYLSSIALSTSLNKAATCGNGGVKIHELSDQYVIDSIINIEEGNENLTGIGWNTDGQLLAVAKANGSIYIYLTKLSMLASVWQQKIAYMASLCEVSIYDHQTKTKIDNVNLTTEIEPSVLAMSDVYIAVGFNNRALYYRIQSVEEVIKASEHDYLSTISELQINSQYAAAYMNGQIQLHTIEESDRVEERESIMFPLADSGDGKIVCYSLTKDFLIYATDKGILNFFLIEEWKMVNKYKHTSSIHKIYPENFGTSVAFIDQKNDGYLYNVVSIFFDNVIRIPNLSLTIKSILWETNADNEWIFVTCDSDMITTYSVYRDSLKGPQIMFVGSSRFPFGSVPLLLNAGLLLLLDSSGKIVPMKLDTYGFLNDGEQEYTLEDATDRLSKAILMKRYDDALFWAKQINDSSEWNKFATALLYSLNIDYAIKVFREIGHSGMVMSLEEIKHVEDKSLVSAHFATLFGEYDLAQELFLNSGNPLEALHMRRDCMQFEAAMTLAKAYDTAQIPYISASHAEQLEFTGDSASAVKYYEQGITKKESDQQHDQRCFAGLARCYIRVGELKKGVTIALRLPGKEIKEECAKLLETLKQWTEAGELFEKAECWDSAAISYIKTKNWAKVGDILQNVTTPKIHSMYAKARESEGRYREAFAAYMKANEWENAIRIQLNQLKSPEQAVKIVRETQSVEGAKMVARFFESINDYSLAIQFLVLSKCYNEAFLMAQQRGFMELYAQVIESVLKDGREIPFEDLESTAIFFQNQNNHLLAGKFFMFAQDYNRALTHLMRCAGSNEAKGIDLAITCVGKARSQQLTQKLLDFLLGEKDQIPKEAKYLFRFYLSLGQYIEASKTAIIIAQQDQEAGNYRSARDVLFTMHQELKSQQTAIPFEMSNSLMLLHSYILVKVQIKLNDHVRAARLLNRVAHNVSKFPSHVVQILTTTVVECQKAGMHNSALNFSMILMQPEYREQIDPKYKKKIEALVRKPEKTESDEDYSLCPNCNQRVPDYELLCSSCQLALPYCIVTGAHIIRDDLCSCPSCDFPAIYSEFLKYLSMDDSCPMCSNKINPSNLIKMDNAEHFLNQAANL</sequence>
<keyword evidence="3" id="KW-0853">WD repeat</keyword>
<dbReference type="InterPro" id="IPR001680">
    <property type="entry name" value="WD40_rpt"/>
</dbReference>